<dbReference type="SUPFAM" id="SSF109604">
    <property type="entry name" value="HD-domain/PDEase-like"/>
    <property type="match status" value="1"/>
</dbReference>
<dbReference type="SMART" id="SM00471">
    <property type="entry name" value="HDc"/>
    <property type="match status" value="1"/>
</dbReference>
<dbReference type="AlphaFoldDB" id="A0AA42DM05"/>
<keyword evidence="1" id="KW-0378">Hydrolase</keyword>
<name>A0AA42DM05_9FIRM</name>
<evidence type="ECO:0000313" key="5">
    <source>
        <dbReference type="Proteomes" id="UP001169242"/>
    </source>
</evidence>
<dbReference type="PROSITE" id="PS51831">
    <property type="entry name" value="HD"/>
    <property type="match status" value="1"/>
</dbReference>
<proteinExistence type="predicted"/>
<feature type="domain" description="HD" evidence="3">
    <location>
        <begin position="159"/>
        <end position="279"/>
    </location>
</feature>
<dbReference type="InterPro" id="IPR006675">
    <property type="entry name" value="HDIG_dom"/>
</dbReference>
<keyword evidence="2" id="KW-0175">Coiled coil</keyword>
<dbReference type="RefSeq" id="WP_271011838.1">
    <property type="nucleotide sequence ID" value="NZ_JAQIFT010000036.1"/>
</dbReference>
<feature type="coiled-coil region" evidence="2">
    <location>
        <begin position="218"/>
        <end position="245"/>
    </location>
</feature>
<dbReference type="GO" id="GO:0016787">
    <property type="term" value="F:hydrolase activity"/>
    <property type="evidence" value="ECO:0007669"/>
    <property type="project" value="UniProtKB-KW"/>
</dbReference>
<evidence type="ECO:0000256" key="2">
    <source>
        <dbReference type="SAM" id="Coils"/>
    </source>
</evidence>
<dbReference type="Proteomes" id="UP001169242">
    <property type="component" value="Unassembled WGS sequence"/>
</dbReference>
<dbReference type="CDD" id="cd00077">
    <property type="entry name" value="HDc"/>
    <property type="match status" value="1"/>
</dbReference>
<dbReference type="InterPro" id="IPR003607">
    <property type="entry name" value="HD/PDEase_dom"/>
</dbReference>
<keyword evidence="5" id="KW-1185">Reference proteome</keyword>
<evidence type="ECO:0000259" key="3">
    <source>
        <dbReference type="PROSITE" id="PS51831"/>
    </source>
</evidence>
<evidence type="ECO:0000256" key="1">
    <source>
        <dbReference type="ARBA" id="ARBA00022801"/>
    </source>
</evidence>
<dbReference type="Gene3D" id="1.10.3210.10">
    <property type="entry name" value="Hypothetical protein af1432"/>
    <property type="match status" value="1"/>
</dbReference>
<dbReference type="CDD" id="cd04492">
    <property type="entry name" value="YhaM_OBF_like"/>
    <property type="match status" value="1"/>
</dbReference>
<sequence length="312" mass="35347">MSLIVDLKSEEKMQGCYLCKYKQMLKNKNGKDYLTVKLQDATGIIEGKIWAIHPGIEEFNVDDVVSVEAEVVLYQDNLQANIGKIKRAEEGSYELKNLLPHTPKDIKVLEEKLFSRIDEVKDPGIKKLLEAIFYDDIIYKYFMSGAAAKSVHHAYLGGLLEHTVSVAEIGVFLASRYEPVNVDLVVAGCLLHDIGKIYELSAFPKNDYTDEGQLLGHIMLGVEKVNEAKANIEELSQEALLLLKHIILSHHGEYEYGSPKRPKCIEAMIVHLADYSDSKLKMFEEMLRNSDPNEPSLGYNKILTRNMRRSML</sequence>
<dbReference type="Pfam" id="PF01966">
    <property type="entry name" value="HD"/>
    <property type="match status" value="1"/>
</dbReference>
<dbReference type="GO" id="GO:0031125">
    <property type="term" value="P:rRNA 3'-end processing"/>
    <property type="evidence" value="ECO:0007669"/>
    <property type="project" value="TreeGrafter"/>
</dbReference>
<protein>
    <submittedName>
        <fullName evidence="4">HD domain-containing protein</fullName>
    </submittedName>
</protein>
<gene>
    <name evidence="4" type="ORF">PBV87_08170</name>
</gene>
<reference evidence="4" key="1">
    <citation type="journal article" date="2023" name="Int. J. Syst. Evol. Microbiol.">
        <title>&lt;i&gt;Holtiella tumoricola&lt;/i&gt; gen. nov. sp. nov., isolated from a human clinical sample.</title>
        <authorList>
            <person name="Allen-Vercoe E."/>
            <person name="Daigneault M.C."/>
            <person name="Vancuren S.J."/>
            <person name="Cochrane K."/>
            <person name="O'Neal L.L."/>
            <person name="Sankaranarayanan K."/>
            <person name="Lawson P.A."/>
        </authorList>
    </citation>
    <scope>NUCLEOTIDE SEQUENCE</scope>
    <source>
        <strain evidence="4">CC70A</strain>
    </source>
</reference>
<accession>A0AA42DM05</accession>
<dbReference type="InterPro" id="IPR050798">
    <property type="entry name" value="YhaM_exoribonuc/phosphodiest"/>
</dbReference>
<dbReference type="NCBIfam" id="TIGR00277">
    <property type="entry name" value="HDIG"/>
    <property type="match status" value="1"/>
</dbReference>
<dbReference type="PANTHER" id="PTHR37294:SF1">
    <property type="entry name" value="3'-5' EXORIBONUCLEASE YHAM"/>
    <property type="match status" value="1"/>
</dbReference>
<dbReference type="InterPro" id="IPR006674">
    <property type="entry name" value="HD_domain"/>
</dbReference>
<dbReference type="EMBL" id="JAQIFT010000036">
    <property type="protein sequence ID" value="MDA3731451.1"/>
    <property type="molecule type" value="Genomic_DNA"/>
</dbReference>
<evidence type="ECO:0000313" key="4">
    <source>
        <dbReference type="EMBL" id="MDA3731451.1"/>
    </source>
</evidence>
<dbReference type="PANTHER" id="PTHR37294">
    <property type="entry name" value="3'-5' EXORIBONUCLEASE YHAM"/>
    <property type="match status" value="1"/>
</dbReference>
<organism evidence="4 5">
    <name type="scientific">Holtiella tumoricola</name>
    <dbReference type="NCBI Taxonomy" id="3018743"/>
    <lineage>
        <taxon>Bacteria</taxon>
        <taxon>Bacillati</taxon>
        <taxon>Bacillota</taxon>
        <taxon>Clostridia</taxon>
        <taxon>Lachnospirales</taxon>
        <taxon>Cellulosilyticaceae</taxon>
        <taxon>Holtiella</taxon>
    </lineage>
</organism>
<comment type="caution">
    <text evidence="4">The sequence shown here is derived from an EMBL/GenBank/DDBJ whole genome shotgun (WGS) entry which is preliminary data.</text>
</comment>